<comment type="caution">
    <text evidence="3">The sequence shown here is derived from an EMBL/GenBank/DDBJ whole genome shotgun (WGS) entry which is preliminary data.</text>
</comment>
<reference evidence="3 4" key="1">
    <citation type="submission" date="2024-01" db="EMBL/GenBank/DDBJ databases">
        <title>The genomes of 5 underutilized Papilionoideae crops provide insights into root nodulation and disease resistanc.</title>
        <authorList>
            <person name="Jiang F."/>
        </authorList>
    </citation>
    <scope>NUCLEOTIDE SEQUENCE [LARGE SCALE GENOMIC DNA]</scope>
    <source>
        <strain evidence="3">LVBAO_FW01</strain>
        <tissue evidence="3">Leaves</tissue>
    </source>
</reference>
<feature type="domain" description="DJ-1/PfpI" evidence="2">
    <location>
        <begin position="50"/>
        <end position="232"/>
    </location>
</feature>
<accession>A0AAN9PPH2</accession>
<evidence type="ECO:0000259" key="2">
    <source>
        <dbReference type="Pfam" id="PF01965"/>
    </source>
</evidence>
<dbReference type="AlphaFoldDB" id="A0AAN9PPH2"/>
<dbReference type="InterPro" id="IPR006286">
    <property type="entry name" value="C56_PfpI-like"/>
</dbReference>
<keyword evidence="4" id="KW-1185">Reference proteome</keyword>
<dbReference type="PANTHER" id="PTHR42733">
    <property type="entry name" value="DJ-1 PROTEIN"/>
    <property type="match status" value="1"/>
</dbReference>
<protein>
    <recommendedName>
        <fullName evidence="2">DJ-1/PfpI domain-containing protein</fullName>
    </recommendedName>
</protein>
<feature type="domain" description="DJ-1/PfpI" evidence="2">
    <location>
        <begin position="243"/>
        <end position="425"/>
    </location>
</feature>
<proteinExistence type="inferred from homology"/>
<dbReference type="EMBL" id="JAYMYQ010000011">
    <property type="protein sequence ID" value="KAK7305616.1"/>
    <property type="molecule type" value="Genomic_DNA"/>
</dbReference>
<evidence type="ECO:0000313" key="3">
    <source>
        <dbReference type="EMBL" id="KAK7305616.1"/>
    </source>
</evidence>
<dbReference type="Pfam" id="PF01965">
    <property type="entry name" value="DJ-1_PfpI"/>
    <property type="match status" value="2"/>
</dbReference>
<dbReference type="InterPro" id="IPR002818">
    <property type="entry name" value="DJ-1/PfpI"/>
</dbReference>
<dbReference type="NCBIfam" id="TIGR01382">
    <property type="entry name" value="PfpI"/>
    <property type="match status" value="2"/>
</dbReference>
<dbReference type="PANTHER" id="PTHR42733:SF2">
    <property type="entry name" value="DJ-1_THIJ_PFPI FAMILY PROTEIN"/>
    <property type="match status" value="1"/>
</dbReference>
<organism evidence="3 4">
    <name type="scientific">Canavalia gladiata</name>
    <name type="common">Sword bean</name>
    <name type="synonym">Dolichos gladiatus</name>
    <dbReference type="NCBI Taxonomy" id="3824"/>
    <lineage>
        <taxon>Eukaryota</taxon>
        <taxon>Viridiplantae</taxon>
        <taxon>Streptophyta</taxon>
        <taxon>Embryophyta</taxon>
        <taxon>Tracheophyta</taxon>
        <taxon>Spermatophyta</taxon>
        <taxon>Magnoliopsida</taxon>
        <taxon>eudicotyledons</taxon>
        <taxon>Gunneridae</taxon>
        <taxon>Pentapetalae</taxon>
        <taxon>rosids</taxon>
        <taxon>fabids</taxon>
        <taxon>Fabales</taxon>
        <taxon>Fabaceae</taxon>
        <taxon>Papilionoideae</taxon>
        <taxon>50 kb inversion clade</taxon>
        <taxon>NPAAA clade</taxon>
        <taxon>indigoferoid/millettioid clade</taxon>
        <taxon>Phaseoleae</taxon>
        <taxon>Canavalia</taxon>
    </lineage>
</organism>
<gene>
    <name evidence="3" type="ORF">VNO77_43522</name>
</gene>
<evidence type="ECO:0000256" key="1">
    <source>
        <dbReference type="ARBA" id="ARBA00008542"/>
    </source>
</evidence>
<dbReference type="CDD" id="cd03169">
    <property type="entry name" value="GATase1_PfpI_1"/>
    <property type="match status" value="2"/>
</dbReference>
<dbReference type="Gene3D" id="3.40.50.880">
    <property type="match status" value="2"/>
</dbReference>
<evidence type="ECO:0000313" key="4">
    <source>
        <dbReference type="Proteomes" id="UP001367508"/>
    </source>
</evidence>
<dbReference type="InterPro" id="IPR029062">
    <property type="entry name" value="Class_I_gatase-like"/>
</dbReference>
<dbReference type="SUPFAM" id="SSF52317">
    <property type="entry name" value="Class I glutamine amidotransferase-like"/>
    <property type="match status" value="2"/>
</dbReference>
<dbReference type="PROSITE" id="PS51276">
    <property type="entry name" value="PEPTIDASE_C56_PFPI"/>
    <property type="match status" value="2"/>
</dbReference>
<comment type="similarity">
    <text evidence="1">Belongs to the peptidase C56 family.</text>
</comment>
<name>A0AAN9PPH2_CANGL</name>
<sequence length="433" mass="46589">MLPLQTVPKESDVDIFICEDAYCRIESSHLLCSVSYTEREYWQVARMAPKRVLLICGDFMEDYEGMVPFQALQAFGVAVDAVCPGRKTGDVCRTSVHILSGGQTYTETVGHNFALNATFDEVDPANYDGLWLPGGRAPEYLAHIPGVVELVTKFVNLGKQIACICHGHLILAAAGVVKGRKCTAFPPVKPVVVAAGGHWVEPDTMAATVVDGNLITAPTYEGHPGLISHFVKALGGKISGSNKKILFICGDYMEDYEVKVPFQSLQALGCQVDAVCPSKKAGDTCPTAVHDFEGDQTYTEKPGHNFTLTANFDDVDPSGYDALVIPGGRSPEYLALNQSVIALVKHFMESKKPVASICHGQQILAAAGVLKGRKCTAYPAVKLNVVLSGATWLEPEPISRCFTDGNLVTGAAWPGHPEFISQLMALLGIQVSF</sequence>
<dbReference type="Proteomes" id="UP001367508">
    <property type="component" value="Unassembled WGS sequence"/>
</dbReference>